<name>A0A381Y9B9_9ZZZZ</name>
<evidence type="ECO:0000313" key="2">
    <source>
        <dbReference type="EMBL" id="SVA73232.1"/>
    </source>
</evidence>
<dbReference type="AlphaFoldDB" id="A0A381Y9B9"/>
<sequence>MDIIFDIDGTLLNISHRLHFIKENPKDWKAFRDPKQKRWDEPRLEIIQIADALQKRAHRLIFASGRLESERLDTARSLNRWFNFENALDSASTMGLERFPTWPFYMRQKGDFRKDTIIKSEMLDKMREDGYNPILAFDDRPAIIQMWRDRGLKVADIGLGEEF</sequence>
<feature type="domain" description="Polynucleotide kinase PNKP phosphatase" evidence="1">
    <location>
        <begin position="3"/>
        <end position="158"/>
    </location>
</feature>
<organism evidence="2">
    <name type="scientific">marine metagenome</name>
    <dbReference type="NCBI Taxonomy" id="408172"/>
    <lineage>
        <taxon>unclassified sequences</taxon>
        <taxon>metagenomes</taxon>
        <taxon>ecological metagenomes</taxon>
    </lineage>
</organism>
<dbReference type="Gene3D" id="3.40.50.1000">
    <property type="entry name" value="HAD superfamily/HAD-like"/>
    <property type="match status" value="1"/>
</dbReference>
<dbReference type="Pfam" id="PF25109">
    <property type="entry name" value="HAD_PNKP"/>
    <property type="match status" value="1"/>
</dbReference>
<gene>
    <name evidence="2" type="ORF">METZ01_LOCUS126086</name>
</gene>
<reference evidence="2" key="1">
    <citation type="submission" date="2018-05" db="EMBL/GenBank/DDBJ databases">
        <authorList>
            <person name="Lanie J.A."/>
            <person name="Ng W.-L."/>
            <person name="Kazmierczak K.M."/>
            <person name="Andrzejewski T.M."/>
            <person name="Davidsen T.M."/>
            <person name="Wayne K.J."/>
            <person name="Tettelin H."/>
            <person name="Glass J.I."/>
            <person name="Rusch D."/>
            <person name="Podicherti R."/>
            <person name="Tsui H.-C.T."/>
            <person name="Winkler M.E."/>
        </authorList>
    </citation>
    <scope>NUCLEOTIDE SEQUENCE</scope>
</reference>
<protein>
    <recommendedName>
        <fullName evidence="1">Polynucleotide kinase PNKP phosphatase domain-containing protein</fullName>
    </recommendedName>
</protein>
<dbReference type="InterPro" id="IPR056782">
    <property type="entry name" value="HAD_PNKP"/>
</dbReference>
<accession>A0A381Y9B9</accession>
<dbReference type="SUPFAM" id="SSF56784">
    <property type="entry name" value="HAD-like"/>
    <property type="match status" value="1"/>
</dbReference>
<evidence type="ECO:0000259" key="1">
    <source>
        <dbReference type="Pfam" id="PF25109"/>
    </source>
</evidence>
<proteinExistence type="predicted"/>
<dbReference type="InterPro" id="IPR023214">
    <property type="entry name" value="HAD_sf"/>
</dbReference>
<dbReference type="EMBL" id="UINC01017615">
    <property type="protein sequence ID" value="SVA73232.1"/>
    <property type="molecule type" value="Genomic_DNA"/>
</dbReference>
<dbReference type="InterPro" id="IPR036412">
    <property type="entry name" value="HAD-like_sf"/>
</dbReference>